<sequence>MPITVSAYRFGFRPCPPPFPWASAAGAATPPASATPAPVTADLFRNLRRFNGMTGTPRRRSMTRVDKKRAWTRAERDTDA</sequence>
<organism evidence="2 3">
    <name type="scientific">Streptomyces poonensis</name>
    <dbReference type="NCBI Taxonomy" id="68255"/>
    <lineage>
        <taxon>Bacteria</taxon>
        <taxon>Bacillati</taxon>
        <taxon>Actinomycetota</taxon>
        <taxon>Actinomycetes</taxon>
        <taxon>Kitasatosporales</taxon>
        <taxon>Streptomycetaceae</taxon>
        <taxon>Streptomyces</taxon>
    </lineage>
</organism>
<feature type="region of interest" description="Disordered" evidence="1">
    <location>
        <begin position="51"/>
        <end position="80"/>
    </location>
</feature>
<evidence type="ECO:0000313" key="3">
    <source>
        <dbReference type="Proteomes" id="UP000622166"/>
    </source>
</evidence>
<name>A0A918Q531_9ACTN</name>
<gene>
    <name evidence="2" type="ORF">GCM10010365_59610</name>
</gene>
<reference evidence="2" key="2">
    <citation type="submission" date="2020-09" db="EMBL/GenBank/DDBJ databases">
        <authorList>
            <person name="Sun Q."/>
            <person name="Ohkuma M."/>
        </authorList>
    </citation>
    <scope>NUCLEOTIDE SEQUENCE</scope>
    <source>
        <strain evidence="2">JCM 4815</strain>
    </source>
</reference>
<dbReference type="Proteomes" id="UP000622166">
    <property type="component" value="Unassembled WGS sequence"/>
</dbReference>
<accession>A0A918Q531</accession>
<keyword evidence="3" id="KW-1185">Reference proteome</keyword>
<protein>
    <submittedName>
        <fullName evidence="2">Uncharacterized protein</fullName>
    </submittedName>
</protein>
<comment type="caution">
    <text evidence="2">The sequence shown here is derived from an EMBL/GenBank/DDBJ whole genome shotgun (WGS) entry which is preliminary data.</text>
</comment>
<proteinExistence type="predicted"/>
<dbReference type="EMBL" id="BMVW01000015">
    <property type="protein sequence ID" value="GGZ31108.1"/>
    <property type="molecule type" value="Genomic_DNA"/>
</dbReference>
<evidence type="ECO:0000313" key="2">
    <source>
        <dbReference type="EMBL" id="GGZ31108.1"/>
    </source>
</evidence>
<feature type="compositionally biased region" description="Basic and acidic residues" evidence="1">
    <location>
        <begin position="63"/>
        <end position="80"/>
    </location>
</feature>
<evidence type="ECO:0000256" key="1">
    <source>
        <dbReference type="SAM" id="MobiDB-lite"/>
    </source>
</evidence>
<reference evidence="2" key="1">
    <citation type="journal article" date="2014" name="Int. J. Syst. Evol. Microbiol.">
        <title>Complete genome sequence of Corynebacterium casei LMG S-19264T (=DSM 44701T), isolated from a smear-ripened cheese.</title>
        <authorList>
            <consortium name="US DOE Joint Genome Institute (JGI-PGF)"/>
            <person name="Walter F."/>
            <person name="Albersmeier A."/>
            <person name="Kalinowski J."/>
            <person name="Ruckert C."/>
        </authorList>
    </citation>
    <scope>NUCLEOTIDE SEQUENCE</scope>
    <source>
        <strain evidence="2">JCM 4815</strain>
    </source>
</reference>
<dbReference type="AlphaFoldDB" id="A0A918Q531"/>